<protein>
    <submittedName>
        <fullName evidence="2">YHS domain protein</fullName>
    </submittedName>
</protein>
<gene>
    <name evidence="2" type="ordered locus">YN1551_1957</name>
</gene>
<evidence type="ECO:0000259" key="1">
    <source>
        <dbReference type="Pfam" id="PF04945"/>
    </source>
</evidence>
<dbReference type="Gene3D" id="1.10.620.20">
    <property type="entry name" value="Ribonucleotide Reductase, subunit A"/>
    <property type="match status" value="1"/>
</dbReference>
<dbReference type="InterPro" id="IPR012348">
    <property type="entry name" value="RNR-like"/>
</dbReference>
<sequence length="125" mass="14266">MARIVARGSLICPVCKCSLQRLILLGSGKLLKISEVSRKVPSTIYNGLKYYFCCEDCREKFLKNPEYYINESKNIVVCPVCFVERDKSNAIKIEYQSLEVYTCGCPHCEEAFTNDPSSFLETIEE</sequence>
<dbReference type="GO" id="GO:0016491">
    <property type="term" value="F:oxidoreductase activity"/>
    <property type="evidence" value="ECO:0007669"/>
    <property type="project" value="InterPro"/>
</dbReference>
<accession>C3NIP0</accession>
<dbReference type="Pfam" id="PF04945">
    <property type="entry name" value="YHS"/>
    <property type="match status" value="1"/>
</dbReference>
<dbReference type="Proteomes" id="UP000006818">
    <property type="component" value="Chromosome"/>
</dbReference>
<name>C3NIP0_SACI1</name>
<feature type="domain" description="YHS" evidence="1">
    <location>
        <begin position="44"/>
        <end position="70"/>
    </location>
</feature>
<dbReference type="KEGG" id="sin:YN1551_1957"/>
<dbReference type="AlphaFoldDB" id="C3NIP0"/>
<dbReference type="EMBL" id="CP001404">
    <property type="protein sequence ID" value="ACP49000.1"/>
    <property type="molecule type" value="Genomic_DNA"/>
</dbReference>
<evidence type="ECO:0000313" key="2">
    <source>
        <dbReference type="EMBL" id="ACP49000.1"/>
    </source>
</evidence>
<dbReference type="RefSeq" id="WP_012717644.1">
    <property type="nucleotide sequence ID" value="NC_012623.1"/>
</dbReference>
<evidence type="ECO:0000313" key="3">
    <source>
        <dbReference type="Proteomes" id="UP000006818"/>
    </source>
</evidence>
<dbReference type="HOGENOM" id="CLU_2204226_0_0_2"/>
<dbReference type="GeneID" id="7805809"/>
<reference evidence="2 3" key="1">
    <citation type="journal article" date="2009" name="Proc. Natl. Acad. Sci. U.S.A.">
        <title>Biogeography of the Sulfolobus islandicus pan-genome.</title>
        <authorList>
            <person name="Reno M.L."/>
            <person name="Held N.L."/>
            <person name="Fields C.J."/>
            <person name="Burke P.V."/>
            <person name="Whitaker R.J."/>
        </authorList>
    </citation>
    <scope>NUCLEOTIDE SEQUENCE [LARGE SCALE GENOMIC DNA]</scope>
    <source>
        <strain evidence="3">Y.N.15.51 / Yellowstone #2</strain>
    </source>
</reference>
<dbReference type="InterPro" id="IPR007029">
    <property type="entry name" value="YHS_dom"/>
</dbReference>
<organism evidence="2 3">
    <name type="scientific">Saccharolobus islandicus (strain Y.N.15.51 / Yellowstone #2)</name>
    <name type="common">Sulfolobus islandicus</name>
    <dbReference type="NCBI Taxonomy" id="419942"/>
    <lineage>
        <taxon>Archaea</taxon>
        <taxon>Thermoproteota</taxon>
        <taxon>Thermoprotei</taxon>
        <taxon>Sulfolobales</taxon>
        <taxon>Sulfolobaceae</taxon>
        <taxon>Saccharolobus</taxon>
    </lineage>
</organism>
<proteinExistence type="predicted"/>